<evidence type="ECO:0000313" key="2">
    <source>
        <dbReference type="Proteomes" id="UP000887013"/>
    </source>
</evidence>
<reference evidence="1" key="1">
    <citation type="submission" date="2020-08" db="EMBL/GenBank/DDBJ databases">
        <title>Multicomponent nature underlies the extraordinary mechanical properties of spider dragline silk.</title>
        <authorList>
            <person name="Kono N."/>
            <person name="Nakamura H."/>
            <person name="Mori M."/>
            <person name="Yoshida Y."/>
            <person name="Ohtoshi R."/>
            <person name="Malay A.D."/>
            <person name="Moran D.A.P."/>
            <person name="Tomita M."/>
            <person name="Numata K."/>
            <person name="Arakawa K."/>
        </authorList>
    </citation>
    <scope>NUCLEOTIDE SEQUENCE</scope>
</reference>
<evidence type="ECO:0000313" key="1">
    <source>
        <dbReference type="EMBL" id="GFT40710.1"/>
    </source>
</evidence>
<proteinExistence type="predicted"/>
<comment type="caution">
    <text evidence="1">The sequence shown here is derived from an EMBL/GenBank/DDBJ whole genome shotgun (WGS) entry which is preliminary data.</text>
</comment>
<protein>
    <submittedName>
        <fullName evidence="1">Uncharacterized protein</fullName>
    </submittedName>
</protein>
<dbReference type="AlphaFoldDB" id="A0A8X6NYW8"/>
<accession>A0A8X6NYW8</accession>
<gene>
    <name evidence="1" type="ORF">NPIL_408361</name>
</gene>
<dbReference type="EMBL" id="BMAW01109905">
    <property type="protein sequence ID" value="GFT40710.1"/>
    <property type="molecule type" value="Genomic_DNA"/>
</dbReference>
<name>A0A8X6NYW8_NEPPI</name>
<organism evidence="1 2">
    <name type="scientific">Nephila pilipes</name>
    <name type="common">Giant wood spider</name>
    <name type="synonym">Nephila maculata</name>
    <dbReference type="NCBI Taxonomy" id="299642"/>
    <lineage>
        <taxon>Eukaryota</taxon>
        <taxon>Metazoa</taxon>
        <taxon>Ecdysozoa</taxon>
        <taxon>Arthropoda</taxon>
        <taxon>Chelicerata</taxon>
        <taxon>Arachnida</taxon>
        <taxon>Araneae</taxon>
        <taxon>Araneomorphae</taxon>
        <taxon>Entelegynae</taxon>
        <taxon>Araneoidea</taxon>
        <taxon>Nephilidae</taxon>
        <taxon>Nephila</taxon>
    </lineage>
</organism>
<dbReference type="Proteomes" id="UP000887013">
    <property type="component" value="Unassembled WGS sequence"/>
</dbReference>
<keyword evidence="2" id="KW-1185">Reference proteome</keyword>
<sequence>MRRIDEVRARNWWEENNFFAAKTILKRGENIKVKIVTGPLKVLENSEDSEVLKMCDVDQKSVAISFSSEEALVLNTSRNVSTVLYFKKCHFGKSFEIKAQQSQEEMLS</sequence>